<dbReference type="InterPro" id="IPR004590">
    <property type="entry name" value="ssDNA_annealing_RecT"/>
</dbReference>
<organism evidence="2 3">
    <name type="scientific">Candidatus Acidulodesulfobacterium acidiphilum</name>
    <dbReference type="NCBI Taxonomy" id="2597224"/>
    <lineage>
        <taxon>Bacteria</taxon>
        <taxon>Deltaproteobacteria</taxon>
        <taxon>Candidatus Acidulodesulfobacterales</taxon>
        <taxon>Candidatus Acidulodesulfobacterium</taxon>
    </lineage>
</organism>
<dbReference type="Pfam" id="PF03837">
    <property type="entry name" value="RecT"/>
    <property type="match status" value="1"/>
</dbReference>
<evidence type="ECO:0000313" key="3">
    <source>
        <dbReference type="Proteomes" id="UP000322454"/>
    </source>
</evidence>
<protein>
    <recommendedName>
        <fullName evidence="4">Recombinase RecT</fullName>
    </recommendedName>
</protein>
<evidence type="ECO:0000313" key="2">
    <source>
        <dbReference type="EMBL" id="RZV40222.1"/>
    </source>
</evidence>
<evidence type="ECO:0008006" key="4">
    <source>
        <dbReference type="Google" id="ProtNLM"/>
    </source>
</evidence>
<reference evidence="2 3" key="1">
    <citation type="submission" date="2019-01" db="EMBL/GenBank/DDBJ databases">
        <title>Insights into ecological role of a new deltaproteobacterial order Candidatus Sinidesulfobacterales (Sva0485) by metagenomics and metatranscriptomics.</title>
        <authorList>
            <person name="Tan S."/>
            <person name="Liu J."/>
            <person name="Fang Y."/>
            <person name="Hedlund B."/>
            <person name="Lian Z.-H."/>
            <person name="Huang L.-Y."/>
            <person name="Li J.-T."/>
            <person name="Huang L.-N."/>
            <person name="Li W.-J."/>
            <person name="Jiang H.-C."/>
            <person name="Dong H.-L."/>
            <person name="Shu W.-S."/>
        </authorList>
    </citation>
    <scope>NUCLEOTIDE SEQUENCE [LARGE SCALE GENOMIC DNA]</scope>
    <source>
        <strain evidence="2">AP4</strain>
    </source>
</reference>
<comment type="caution">
    <text evidence="2">The sequence shown here is derived from an EMBL/GenBank/DDBJ whole genome shotgun (WGS) entry which is preliminary data.</text>
</comment>
<evidence type="ECO:0000256" key="1">
    <source>
        <dbReference type="SAM" id="MobiDB-lite"/>
    </source>
</evidence>
<dbReference type="Proteomes" id="UP000322454">
    <property type="component" value="Unassembled WGS sequence"/>
</dbReference>
<dbReference type="GO" id="GO:0003677">
    <property type="term" value="F:DNA binding"/>
    <property type="evidence" value="ECO:0007669"/>
    <property type="project" value="InterPro"/>
</dbReference>
<dbReference type="EMBL" id="SHMQ01000002">
    <property type="protein sequence ID" value="RZV40222.1"/>
    <property type="molecule type" value="Genomic_DNA"/>
</dbReference>
<name>A0A520XG91_9DELT</name>
<gene>
    <name evidence="2" type="ORF">EVJ48_01650</name>
</gene>
<sequence length="405" mass="45639">MQNQLMEKKQDTFAVVRDLLEKSKNEIAKALPKSITPERVARIALTTLRKNPGLLECDPNSFLGAVMQASQLGFELDDNLGLAYLVPFFNNKARRKEVQLIIGYRGLIELARRSGKLRNISARMVYENEPFSIEYGLMEDIKHTPLPPSKRGSNIKGVYAVATMNDNSKIFDFLWAEELDEVKKSSKAGDSKTSPWATHEEEMMKKTVIRRMMKYLSLSPEITKATVIDEYGESGINTKDMFISSETGNKTLGMTEPKAITNDKKVAQLSDYKTETANNEVDNKGTTQEASDLPKESESDTFTSEDNGYDDIPWDYEETSAMQTTEPKAAPAVAQNSATNKKDNNNIEYITDKQLAFVNQLCKQKGIYEEQMPEFTESVFGEPINLIELTKKQAKILIDYLKSVV</sequence>
<feature type="region of interest" description="Disordered" evidence="1">
    <location>
        <begin position="274"/>
        <end position="311"/>
    </location>
</feature>
<accession>A0A520XG91</accession>
<proteinExistence type="predicted"/>
<dbReference type="GO" id="GO:0006259">
    <property type="term" value="P:DNA metabolic process"/>
    <property type="evidence" value="ECO:0007669"/>
    <property type="project" value="InterPro"/>
</dbReference>
<dbReference type="AlphaFoldDB" id="A0A520XG91"/>
<feature type="compositionally biased region" description="Polar residues" evidence="1">
    <location>
        <begin position="275"/>
        <end position="290"/>
    </location>
</feature>
<dbReference type="InterPro" id="IPR018330">
    <property type="entry name" value="RecT_fam"/>
</dbReference>
<dbReference type="NCBIfam" id="TIGR00616">
    <property type="entry name" value="rect"/>
    <property type="match status" value="1"/>
</dbReference>